<dbReference type="Gene3D" id="3.40.190.10">
    <property type="entry name" value="Periplasmic binding protein-like II"/>
    <property type="match status" value="2"/>
</dbReference>
<gene>
    <name evidence="2" type="ORF">E0H92_25750</name>
</gene>
<evidence type="ECO:0000256" key="1">
    <source>
        <dbReference type="SAM" id="SignalP"/>
    </source>
</evidence>
<dbReference type="Pfam" id="PF01547">
    <property type="entry name" value="SBP_bac_1"/>
    <property type="match status" value="1"/>
</dbReference>
<dbReference type="SUPFAM" id="SSF53850">
    <property type="entry name" value="Periplasmic binding protein-like II"/>
    <property type="match status" value="1"/>
</dbReference>
<proteinExistence type="predicted"/>
<evidence type="ECO:0000313" key="3">
    <source>
        <dbReference type="Proteomes" id="UP000294225"/>
    </source>
</evidence>
<dbReference type="Proteomes" id="UP000294225">
    <property type="component" value="Unassembled WGS sequence"/>
</dbReference>
<name>A0A4R0IWT1_9ACTN</name>
<protein>
    <submittedName>
        <fullName evidence="2">Extracellular solute-binding protein</fullName>
    </submittedName>
</protein>
<keyword evidence="1" id="KW-0732">Signal</keyword>
<dbReference type="InterPro" id="IPR050490">
    <property type="entry name" value="Bact_solute-bd_prot1"/>
</dbReference>
<evidence type="ECO:0000313" key="2">
    <source>
        <dbReference type="EMBL" id="TCC36086.1"/>
    </source>
</evidence>
<feature type="signal peptide" evidence="1">
    <location>
        <begin position="1"/>
        <end position="33"/>
    </location>
</feature>
<accession>A0A4R0IWT1</accession>
<sequence>MSPTLRKESAMRLRRTVAALAAVALALPLAACGGTPGSGGKSDGKLTFFSWDGQDTMKPVIDKFQQENPGIKIEFSNAPPVAEYISTLQSRILSGTAADVFAIAAENKTNLINGKHVVDLKDKPFLKNVPKFNQTTYGGPDGAVYGLSVASWGAGVLYNKDLLAKVGATGIPKTWDEFLALCHKLKDAGVTPYLESVQGMSTPLAAFLGAQSAADGDAMDTKIFDGSAKFKDYWVEPLKQWSRLWTEGLVTPAVVGLTGDQVRTEFAKGKVAMMIAGPWDIPGVRKAAPKLQLEMAPIPGIEGRPAYLAGAASPGYAINAKAKNPEAAEKFLAFLDTPEAMALYQKATGAITVTTDFEPTLDPALQPIVKDVRAGNIYLPQIAWKRAEDILNVEATAQLQLLVQGKATPEQVANALDTKLASTS</sequence>
<dbReference type="EMBL" id="SJKC01000003">
    <property type="protein sequence ID" value="TCC36086.1"/>
    <property type="molecule type" value="Genomic_DNA"/>
</dbReference>
<comment type="caution">
    <text evidence="2">The sequence shown here is derived from an EMBL/GenBank/DDBJ whole genome shotgun (WGS) entry which is preliminary data.</text>
</comment>
<dbReference type="AlphaFoldDB" id="A0A4R0IWT1"/>
<feature type="chain" id="PRO_5020703207" evidence="1">
    <location>
        <begin position="34"/>
        <end position="424"/>
    </location>
</feature>
<dbReference type="InterPro" id="IPR006059">
    <property type="entry name" value="SBP"/>
</dbReference>
<dbReference type="PANTHER" id="PTHR43649:SF12">
    <property type="entry name" value="DIACETYLCHITOBIOSE BINDING PROTEIN DASA"/>
    <property type="match status" value="1"/>
</dbReference>
<reference evidence="2 3" key="1">
    <citation type="submission" date="2019-02" db="EMBL/GenBank/DDBJ databases">
        <title>Kribbella capetownensis sp. nov. and Kribbella speibonae sp. nov., isolated from soil.</title>
        <authorList>
            <person name="Curtis S.M."/>
            <person name="Norton I."/>
            <person name="Everest G.J."/>
            <person name="Meyers P.R."/>
        </authorList>
    </citation>
    <scope>NUCLEOTIDE SEQUENCE [LARGE SCALE GENOMIC DNA]</scope>
    <source>
        <strain evidence="2 3">YM55</strain>
    </source>
</reference>
<organism evidence="2 3">
    <name type="scientific">Kribbella speibonae</name>
    <dbReference type="NCBI Taxonomy" id="1572660"/>
    <lineage>
        <taxon>Bacteria</taxon>
        <taxon>Bacillati</taxon>
        <taxon>Actinomycetota</taxon>
        <taxon>Actinomycetes</taxon>
        <taxon>Propionibacteriales</taxon>
        <taxon>Kribbellaceae</taxon>
        <taxon>Kribbella</taxon>
    </lineage>
</organism>
<dbReference type="PANTHER" id="PTHR43649">
    <property type="entry name" value="ARABINOSE-BINDING PROTEIN-RELATED"/>
    <property type="match status" value="1"/>
</dbReference>